<reference evidence="2" key="1">
    <citation type="submission" date="2015-07" db="EMBL/GenBank/DDBJ databases">
        <title>Draft genome sequence of the purine-degrading Gottschalkia purinilyticum DSM 1384 (formerly Clostridium purinilyticum).</title>
        <authorList>
            <person name="Poehlein A."/>
            <person name="Schiel-Bengelsdorf B."/>
            <person name="Bengelsdorf F.R."/>
            <person name="Daniel R."/>
            <person name="Duerre P."/>
        </authorList>
    </citation>
    <scope>NUCLEOTIDE SEQUENCE [LARGE SCALE GENOMIC DNA]</scope>
    <source>
        <strain evidence="2">DSM 1384</strain>
    </source>
</reference>
<keyword evidence="2" id="KW-1185">Reference proteome</keyword>
<dbReference type="AlphaFoldDB" id="A0A0L0WCW3"/>
<dbReference type="SUPFAM" id="SSF55811">
    <property type="entry name" value="Nudix"/>
    <property type="match status" value="1"/>
</dbReference>
<evidence type="ECO:0008006" key="3">
    <source>
        <dbReference type="Google" id="ProtNLM"/>
    </source>
</evidence>
<sequence length="143" mass="16963">MTIKRYIGGVIFKDNKVFIVKDKENKWMLVKNEIRNGFFSCESVLDSFKKRTEIDMELISIAGETSYEFFNFKKIKPPYKQITWYIVEAKNEKYNIKESEIIDAGFYSIDKAIEMIDSNQEKSIITLLYNKYRNIIKEDLILA</sequence>
<dbReference type="InterPro" id="IPR015797">
    <property type="entry name" value="NUDIX_hydrolase-like_dom_sf"/>
</dbReference>
<dbReference type="Gene3D" id="3.90.79.10">
    <property type="entry name" value="Nucleoside Triphosphate Pyrophosphohydrolase"/>
    <property type="match status" value="1"/>
</dbReference>
<dbReference type="RefSeq" id="WP_050354255.1">
    <property type="nucleotide sequence ID" value="NZ_LGSS01000003.1"/>
</dbReference>
<dbReference type="EMBL" id="LGSS01000003">
    <property type="protein sequence ID" value="KNF09250.1"/>
    <property type="molecule type" value="Genomic_DNA"/>
</dbReference>
<accession>A0A0L0WCW3</accession>
<proteinExistence type="predicted"/>
<gene>
    <name evidence="1" type="ORF">CLPU_3c00280</name>
</gene>
<dbReference type="Proteomes" id="UP000037267">
    <property type="component" value="Unassembled WGS sequence"/>
</dbReference>
<evidence type="ECO:0000313" key="1">
    <source>
        <dbReference type="EMBL" id="KNF09250.1"/>
    </source>
</evidence>
<evidence type="ECO:0000313" key="2">
    <source>
        <dbReference type="Proteomes" id="UP000037267"/>
    </source>
</evidence>
<dbReference type="OrthoDB" id="1848782at2"/>
<dbReference type="STRING" id="1503.CLPU_3c00280"/>
<organism evidence="1 2">
    <name type="scientific">Gottschalkia purinilytica</name>
    <name type="common">Clostridium purinilyticum</name>
    <dbReference type="NCBI Taxonomy" id="1503"/>
    <lineage>
        <taxon>Bacteria</taxon>
        <taxon>Bacillati</taxon>
        <taxon>Bacillota</taxon>
        <taxon>Tissierellia</taxon>
        <taxon>Tissierellales</taxon>
        <taxon>Gottschalkiaceae</taxon>
        <taxon>Gottschalkia</taxon>
    </lineage>
</organism>
<name>A0A0L0WCW3_GOTPU</name>
<protein>
    <recommendedName>
        <fullName evidence="3">Nudix hydrolase domain-containing protein</fullName>
    </recommendedName>
</protein>
<comment type="caution">
    <text evidence="1">The sequence shown here is derived from an EMBL/GenBank/DDBJ whole genome shotgun (WGS) entry which is preliminary data.</text>
</comment>